<evidence type="ECO:0008006" key="10">
    <source>
        <dbReference type="Google" id="ProtNLM"/>
    </source>
</evidence>
<evidence type="ECO:0000256" key="2">
    <source>
        <dbReference type="ARBA" id="ARBA00010131"/>
    </source>
</evidence>
<dbReference type="EMBL" id="CAMGYJ010000010">
    <property type="protein sequence ID" value="CAI0548431.1"/>
    <property type="molecule type" value="Genomic_DNA"/>
</dbReference>
<evidence type="ECO:0000256" key="1">
    <source>
        <dbReference type="ARBA" id="ARBA00004370"/>
    </source>
</evidence>
<evidence type="ECO:0000313" key="8">
    <source>
        <dbReference type="EMBL" id="CAI0548431.1"/>
    </source>
</evidence>
<name>A0AAV0QU38_9ROSI</name>
<dbReference type="PANTHER" id="PTHR33966:SF1">
    <property type="entry name" value="PROTEIN ODR-4 HOMOLOG"/>
    <property type="match status" value="1"/>
</dbReference>
<dbReference type="Pfam" id="PF14778">
    <property type="entry name" value="ODR4-like"/>
    <property type="match status" value="2"/>
</dbReference>
<keyword evidence="3 7" id="KW-0812">Transmembrane</keyword>
<organism evidence="8 9">
    <name type="scientific">Linum tenue</name>
    <dbReference type="NCBI Taxonomy" id="586396"/>
    <lineage>
        <taxon>Eukaryota</taxon>
        <taxon>Viridiplantae</taxon>
        <taxon>Streptophyta</taxon>
        <taxon>Embryophyta</taxon>
        <taxon>Tracheophyta</taxon>
        <taxon>Spermatophyta</taxon>
        <taxon>Magnoliopsida</taxon>
        <taxon>eudicotyledons</taxon>
        <taxon>Gunneridae</taxon>
        <taxon>Pentapetalae</taxon>
        <taxon>rosids</taxon>
        <taxon>fabids</taxon>
        <taxon>Malpighiales</taxon>
        <taxon>Linaceae</taxon>
        <taxon>Linum</taxon>
    </lineage>
</organism>
<evidence type="ECO:0000256" key="5">
    <source>
        <dbReference type="ARBA" id="ARBA00023136"/>
    </source>
</evidence>
<evidence type="ECO:0000256" key="4">
    <source>
        <dbReference type="ARBA" id="ARBA00022989"/>
    </source>
</evidence>
<comment type="caution">
    <text evidence="8">The sequence shown here is derived from an EMBL/GenBank/DDBJ whole genome shotgun (WGS) entry which is preliminary data.</text>
</comment>
<dbReference type="PANTHER" id="PTHR33966">
    <property type="entry name" value="PROTEIN ODR-4 HOMOLOG"/>
    <property type="match status" value="1"/>
</dbReference>
<dbReference type="GO" id="GO:0016020">
    <property type="term" value="C:membrane"/>
    <property type="evidence" value="ECO:0007669"/>
    <property type="project" value="UniProtKB-SubCell"/>
</dbReference>
<evidence type="ECO:0000256" key="7">
    <source>
        <dbReference type="SAM" id="Phobius"/>
    </source>
</evidence>
<accession>A0AAV0QU38</accession>
<evidence type="ECO:0000313" key="9">
    <source>
        <dbReference type="Proteomes" id="UP001154282"/>
    </source>
</evidence>
<comment type="subcellular location">
    <subcellularLocation>
        <location evidence="1">Membrane</location>
    </subcellularLocation>
</comment>
<feature type="region of interest" description="Disordered" evidence="6">
    <location>
        <begin position="292"/>
        <end position="312"/>
    </location>
</feature>
<dbReference type="GO" id="GO:0008104">
    <property type="term" value="P:intracellular protein localization"/>
    <property type="evidence" value="ECO:0007669"/>
    <property type="project" value="TreeGrafter"/>
</dbReference>
<dbReference type="Proteomes" id="UP001154282">
    <property type="component" value="Unassembled WGS sequence"/>
</dbReference>
<gene>
    <name evidence="8" type="ORF">LITE_LOCUS44763</name>
</gene>
<sequence>MVKVVVGDENQLKLAEDRLTQSGFTAQVGLVIGKLSSPLDRGFVFDLVPTPTNDAGEPACSVVETKDDKKKGGSKSKSQVSDASTLFIDTDWVAEHARQITNDEPCTTDTLHEVELLLPFLECDPATEACSQKNVDGLLVFGGSVCSFTYLNNKEPVSQAVADIKFDIVRSLQSRLDILCDEADQELAAEDEGTEEASQDRLSHKPVSKLALHSLRKTCHLAFPRRVFIPWLGDIYICDYLQPSETLEVIKDHCVELMSMQAPTDASTFFQPEVEAPSVISKSFWDVSVAGNSNNSSSSKSREVDDASPESSNRQLRKTVNFSFSMVAAVLILLMSILLGFVFVRKS</sequence>
<keyword evidence="5 7" id="KW-0472">Membrane</keyword>
<feature type="transmembrane region" description="Helical" evidence="7">
    <location>
        <begin position="322"/>
        <end position="344"/>
    </location>
</feature>
<keyword evidence="9" id="KW-1185">Reference proteome</keyword>
<comment type="similarity">
    <text evidence="2">Belongs to the ODR-4 family.</text>
</comment>
<reference evidence="8" key="1">
    <citation type="submission" date="2022-08" db="EMBL/GenBank/DDBJ databases">
        <authorList>
            <person name="Gutierrez-Valencia J."/>
        </authorList>
    </citation>
    <scope>NUCLEOTIDE SEQUENCE</scope>
</reference>
<keyword evidence="4 7" id="KW-1133">Transmembrane helix</keyword>
<proteinExistence type="inferred from homology"/>
<evidence type="ECO:0000256" key="6">
    <source>
        <dbReference type="SAM" id="MobiDB-lite"/>
    </source>
</evidence>
<dbReference type="AlphaFoldDB" id="A0AAV0QU38"/>
<dbReference type="GO" id="GO:0012505">
    <property type="term" value="C:endomembrane system"/>
    <property type="evidence" value="ECO:0007669"/>
    <property type="project" value="TreeGrafter"/>
</dbReference>
<protein>
    <recommendedName>
        <fullName evidence="10">Protein odr-4 homolog</fullName>
    </recommendedName>
</protein>
<dbReference type="InterPro" id="IPR029454">
    <property type="entry name" value="ODR-4-like"/>
</dbReference>
<evidence type="ECO:0000256" key="3">
    <source>
        <dbReference type="ARBA" id="ARBA00022692"/>
    </source>
</evidence>